<dbReference type="OrthoDB" id="9805967at2"/>
<dbReference type="AlphaFoldDB" id="A0A347U9M8"/>
<dbReference type="Gene3D" id="3.40.50.2300">
    <property type="match status" value="1"/>
</dbReference>
<reference evidence="7 9" key="2">
    <citation type="submission" date="2018-08" db="EMBL/GenBank/DDBJ databases">
        <title>Complete genome of the Arcobacter ellisii type strain LMG 26155.</title>
        <authorList>
            <person name="Miller W.G."/>
            <person name="Yee E."/>
            <person name="Bono J.L."/>
        </authorList>
    </citation>
    <scope>NUCLEOTIDE SEQUENCE [LARGE SCALE GENOMIC DNA]</scope>
    <source>
        <strain evidence="7 9">LMG 26155</strain>
    </source>
</reference>
<keyword evidence="8" id="KW-0808">Transferase</keyword>
<keyword evidence="3 4" id="KW-0597">Phosphoprotein</keyword>
<dbReference type="SUPFAM" id="SSF52172">
    <property type="entry name" value="CheY-like"/>
    <property type="match status" value="1"/>
</dbReference>
<dbReference type="Proteomes" id="UP000262582">
    <property type="component" value="Chromosome"/>
</dbReference>
<sequence length="371" mass="42768">MEKFSILIVDDVPENIYSLKMMIEDSFDVEIYSALNAQEGIEILMKEDVDLILTDVQMPEIDGFEFVDYIKNIERTKDIPVIFITGIYDKDEYKTKGYNLGAVEYITKPIHDVLLNSKLKVYIDIFERRKQDELQIAEKEKVLIHQSKMATMGEMIGVIAHQLKQPLNILSLYCNDVKTSYEYNEIDEKFIEDFSKNTKEQIQFLSETIDGFRNFFNPEKNKREFFIKNAINTSIKLLGNQFEVNKIDLTLEVDDEKVYGSETELEQVILNIINNSIDAFNERAIENRKINISVLSKQAYTILIMEDNAGGVNIETLEKLFDPYYTTKANGTGTGLYMVKLVIKNSFGGDLKIGNSKDGLRYIIALPQKRL</sequence>
<dbReference type="InterPro" id="IPR004358">
    <property type="entry name" value="Sig_transdc_His_kin-like_C"/>
</dbReference>
<dbReference type="InterPro" id="IPR036890">
    <property type="entry name" value="HATPase_C_sf"/>
</dbReference>
<dbReference type="EC" id="2.7.13.3" evidence="2"/>
<dbReference type="Gene3D" id="3.30.565.10">
    <property type="entry name" value="Histidine kinase-like ATPase, C-terminal domain"/>
    <property type="match status" value="1"/>
</dbReference>
<evidence type="ECO:0000313" key="9">
    <source>
        <dbReference type="Proteomes" id="UP000262582"/>
    </source>
</evidence>
<dbReference type="InterPro" id="IPR036097">
    <property type="entry name" value="HisK_dim/P_sf"/>
</dbReference>
<dbReference type="SUPFAM" id="SSF55874">
    <property type="entry name" value="ATPase domain of HSP90 chaperone/DNA topoisomerase II/histidine kinase"/>
    <property type="match status" value="1"/>
</dbReference>
<dbReference type="PRINTS" id="PR00344">
    <property type="entry name" value="BCTRLSENSOR"/>
</dbReference>
<reference evidence="8 10" key="1">
    <citation type="submission" date="2017-09" db="EMBL/GenBank/DDBJ databases">
        <title>Genomics of the genus Arcobacter.</title>
        <authorList>
            <person name="Perez-Cataluna A."/>
            <person name="Figueras M.J."/>
            <person name="Salas-Masso N."/>
        </authorList>
    </citation>
    <scope>NUCLEOTIDE SEQUENCE [LARGE SCALE GENOMIC DNA]</scope>
    <source>
        <strain evidence="8 10">CECT 7837</strain>
    </source>
</reference>
<feature type="domain" description="Response regulatory" evidence="6">
    <location>
        <begin position="5"/>
        <end position="123"/>
    </location>
</feature>
<evidence type="ECO:0000313" key="8">
    <source>
        <dbReference type="EMBL" id="RXI31569.1"/>
    </source>
</evidence>
<dbReference type="InterPro" id="IPR003661">
    <property type="entry name" value="HisK_dim/P_dom"/>
</dbReference>
<dbReference type="PROSITE" id="PS50110">
    <property type="entry name" value="RESPONSE_REGULATORY"/>
    <property type="match status" value="1"/>
</dbReference>
<dbReference type="SUPFAM" id="SSF47384">
    <property type="entry name" value="Homodimeric domain of signal transducing histidine kinase"/>
    <property type="match status" value="1"/>
</dbReference>
<dbReference type="GO" id="GO:0000155">
    <property type="term" value="F:phosphorelay sensor kinase activity"/>
    <property type="evidence" value="ECO:0007669"/>
    <property type="project" value="InterPro"/>
</dbReference>
<dbReference type="InterPro" id="IPR011006">
    <property type="entry name" value="CheY-like_superfamily"/>
</dbReference>
<dbReference type="RefSeq" id="WP_118917732.1">
    <property type="nucleotide sequence ID" value="NZ_CP032097.1"/>
</dbReference>
<dbReference type="InterPro" id="IPR005467">
    <property type="entry name" value="His_kinase_dom"/>
</dbReference>
<dbReference type="PROSITE" id="PS50109">
    <property type="entry name" value="HIS_KIN"/>
    <property type="match status" value="1"/>
</dbReference>
<evidence type="ECO:0000256" key="2">
    <source>
        <dbReference type="ARBA" id="ARBA00012438"/>
    </source>
</evidence>
<evidence type="ECO:0000256" key="4">
    <source>
        <dbReference type="PROSITE-ProRule" id="PRU00169"/>
    </source>
</evidence>
<keyword evidence="8" id="KW-0418">Kinase</keyword>
<dbReference type="Proteomes" id="UP000290588">
    <property type="component" value="Unassembled WGS sequence"/>
</dbReference>
<evidence type="ECO:0000313" key="10">
    <source>
        <dbReference type="Proteomes" id="UP000290588"/>
    </source>
</evidence>
<dbReference type="PANTHER" id="PTHR43547:SF2">
    <property type="entry name" value="HYBRID SIGNAL TRANSDUCTION HISTIDINE KINASE C"/>
    <property type="match status" value="1"/>
</dbReference>
<protein>
    <recommendedName>
        <fullName evidence="2">histidine kinase</fullName>
        <ecNumber evidence="2">2.7.13.3</ecNumber>
    </recommendedName>
</protein>
<dbReference type="Gene3D" id="1.10.287.130">
    <property type="match status" value="1"/>
</dbReference>
<name>A0A347U9M8_9BACT</name>
<organism evidence="8 10">
    <name type="scientific">Arcobacter ellisii</name>
    <dbReference type="NCBI Taxonomy" id="913109"/>
    <lineage>
        <taxon>Bacteria</taxon>
        <taxon>Pseudomonadati</taxon>
        <taxon>Campylobacterota</taxon>
        <taxon>Epsilonproteobacteria</taxon>
        <taxon>Campylobacterales</taxon>
        <taxon>Arcobacteraceae</taxon>
        <taxon>Arcobacter</taxon>
    </lineage>
</organism>
<comment type="catalytic activity">
    <reaction evidence="1">
        <text>ATP + protein L-histidine = ADP + protein N-phospho-L-histidine.</text>
        <dbReference type="EC" id="2.7.13.3"/>
    </reaction>
</comment>
<dbReference type="SMART" id="SM00448">
    <property type="entry name" value="REC"/>
    <property type="match status" value="1"/>
</dbReference>
<dbReference type="Pfam" id="PF00072">
    <property type="entry name" value="Response_reg"/>
    <property type="match status" value="1"/>
</dbReference>
<dbReference type="KEGG" id="aell:AELL_1905"/>
<gene>
    <name evidence="7" type="ORF">AELL_1905</name>
    <name evidence="8" type="ORF">CP962_05525</name>
</gene>
<dbReference type="EMBL" id="CP032097">
    <property type="protein sequence ID" value="AXX95556.1"/>
    <property type="molecule type" value="Genomic_DNA"/>
</dbReference>
<feature type="modified residue" description="4-aspartylphosphate" evidence="4">
    <location>
        <position position="55"/>
    </location>
</feature>
<dbReference type="InterPro" id="IPR003594">
    <property type="entry name" value="HATPase_dom"/>
</dbReference>
<feature type="domain" description="Histidine kinase" evidence="5">
    <location>
        <begin position="158"/>
        <end position="370"/>
    </location>
</feature>
<keyword evidence="9" id="KW-1185">Reference proteome</keyword>
<dbReference type="SMART" id="SM00387">
    <property type="entry name" value="HATPase_c"/>
    <property type="match status" value="1"/>
</dbReference>
<evidence type="ECO:0000256" key="1">
    <source>
        <dbReference type="ARBA" id="ARBA00000085"/>
    </source>
</evidence>
<dbReference type="PANTHER" id="PTHR43547">
    <property type="entry name" value="TWO-COMPONENT HISTIDINE KINASE"/>
    <property type="match status" value="1"/>
</dbReference>
<proteinExistence type="predicted"/>
<dbReference type="CDD" id="cd00082">
    <property type="entry name" value="HisKA"/>
    <property type="match status" value="1"/>
</dbReference>
<accession>A0A347U9M8</accession>
<dbReference type="EMBL" id="NXIG01000004">
    <property type="protein sequence ID" value="RXI31569.1"/>
    <property type="molecule type" value="Genomic_DNA"/>
</dbReference>
<evidence type="ECO:0000256" key="3">
    <source>
        <dbReference type="ARBA" id="ARBA00022553"/>
    </source>
</evidence>
<dbReference type="Pfam" id="PF02518">
    <property type="entry name" value="HATPase_c"/>
    <property type="match status" value="1"/>
</dbReference>
<evidence type="ECO:0000313" key="7">
    <source>
        <dbReference type="EMBL" id="AXX95556.1"/>
    </source>
</evidence>
<evidence type="ECO:0000259" key="5">
    <source>
        <dbReference type="PROSITE" id="PS50109"/>
    </source>
</evidence>
<dbReference type="InterPro" id="IPR001789">
    <property type="entry name" value="Sig_transdc_resp-reg_receiver"/>
</dbReference>
<evidence type="ECO:0000259" key="6">
    <source>
        <dbReference type="PROSITE" id="PS50110"/>
    </source>
</evidence>